<organism evidence="14 15">
    <name type="scientific">Glossina pallidipes</name>
    <name type="common">Tsetse fly</name>
    <dbReference type="NCBI Taxonomy" id="7398"/>
    <lineage>
        <taxon>Eukaryota</taxon>
        <taxon>Metazoa</taxon>
        <taxon>Ecdysozoa</taxon>
        <taxon>Arthropoda</taxon>
        <taxon>Hexapoda</taxon>
        <taxon>Insecta</taxon>
        <taxon>Pterygota</taxon>
        <taxon>Neoptera</taxon>
        <taxon>Endopterygota</taxon>
        <taxon>Diptera</taxon>
        <taxon>Brachycera</taxon>
        <taxon>Muscomorpha</taxon>
        <taxon>Hippoboscoidea</taxon>
        <taxon>Glossinidae</taxon>
        <taxon>Glossina</taxon>
    </lineage>
</organism>
<evidence type="ECO:0000259" key="12">
    <source>
        <dbReference type="PROSITE" id="PS50157"/>
    </source>
</evidence>
<dbReference type="FunFam" id="3.30.160.60:FF:000145">
    <property type="entry name" value="Zinc finger protein 574"/>
    <property type="match status" value="1"/>
</dbReference>
<feature type="domain" description="ZAD" evidence="13">
    <location>
        <begin position="10"/>
        <end position="94"/>
    </location>
</feature>
<dbReference type="EnsemblMetazoa" id="GPAI047546-RA">
    <property type="protein sequence ID" value="GPAI047546-PA"/>
    <property type="gene ID" value="GPAI047546"/>
</dbReference>
<evidence type="ECO:0000256" key="2">
    <source>
        <dbReference type="ARBA" id="ARBA00022723"/>
    </source>
</evidence>
<feature type="domain" description="C2H2-type" evidence="12">
    <location>
        <begin position="269"/>
        <end position="296"/>
    </location>
</feature>
<evidence type="ECO:0000256" key="11">
    <source>
        <dbReference type="PROSITE-ProRule" id="PRU01263"/>
    </source>
</evidence>
<dbReference type="STRING" id="7398.A0A1B0AJ71"/>
<keyword evidence="7" id="KW-0238">DNA-binding</keyword>
<keyword evidence="3" id="KW-0677">Repeat</keyword>
<dbReference type="InterPro" id="IPR012934">
    <property type="entry name" value="Znf_AD"/>
</dbReference>
<protein>
    <recommendedName>
        <fullName evidence="16">Protein krueppel</fullName>
    </recommendedName>
</protein>
<evidence type="ECO:0000256" key="1">
    <source>
        <dbReference type="ARBA" id="ARBA00004123"/>
    </source>
</evidence>
<feature type="domain" description="C2H2-type" evidence="12">
    <location>
        <begin position="297"/>
        <end position="324"/>
    </location>
</feature>
<dbReference type="SUPFAM" id="SSF57716">
    <property type="entry name" value="Glucocorticoid receptor-like (DNA-binding domain)"/>
    <property type="match status" value="1"/>
</dbReference>
<dbReference type="InterPro" id="IPR013087">
    <property type="entry name" value="Znf_C2H2_type"/>
</dbReference>
<feature type="domain" description="C2H2-type" evidence="12">
    <location>
        <begin position="325"/>
        <end position="352"/>
    </location>
</feature>
<sequence>MVQPNNDKWRICRICLSGEVRRLYSLRLSDHDSIRALDDFEDNIISCIEEIGNIKIDLVSHMPDKMCRRCLLLLKGAYKFRELCLRSDKRLKEVLQLNKPFIKALENYTEQASPETRHEEECKQFICVEEETDFVCDKQEVVYQVETLAESIEDLENVEQYEIVEEFDDLNTEYFSSIQHLEEKSCQNDGIPLQIEPIEEEVHEVHVQKLNAPAAHNSKENSKTATYKKRKTETISKIVNYVCSYCGNIYNEKSKLTMHLKLHTNEKPHECEICGKRFSMTPQLARHMNSHTGKRPFKCQYCEASFADPSTKIKHERIHTNERPYKCKVCGKSFAYSNVLKVHMITHTGEKPYRIDYVLLMEYSVDELQE</sequence>
<evidence type="ECO:0000256" key="8">
    <source>
        <dbReference type="ARBA" id="ARBA00023163"/>
    </source>
</evidence>
<evidence type="ECO:0000313" key="15">
    <source>
        <dbReference type="Proteomes" id="UP000092445"/>
    </source>
</evidence>
<accession>A0A1B0AJ71</accession>
<keyword evidence="6" id="KW-0805">Transcription regulation</keyword>
<evidence type="ECO:0000256" key="4">
    <source>
        <dbReference type="ARBA" id="ARBA00022771"/>
    </source>
</evidence>
<dbReference type="GO" id="GO:0010468">
    <property type="term" value="P:regulation of gene expression"/>
    <property type="evidence" value="ECO:0007669"/>
    <property type="project" value="TreeGrafter"/>
</dbReference>
<name>A0A1B0AJ71_GLOPL</name>
<feature type="binding site" evidence="11">
    <location>
        <position position="15"/>
    </location>
    <ligand>
        <name>Zn(2+)</name>
        <dbReference type="ChEBI" id="CHEBI:29105"/>
    </ligand>
</feature>
<dbReference type="FunFam" id="3.30.160.60:FF:000478">
    <property type="entry name" value="Zinc finger protein 133"/>
    <property type="match status" value="1"/>
</dbReference>
<dbReference type="Pfam" id="PF00096">
    <property type="entry name" value="zf-C2H2"/>
    <property type="match status" value="3"/>
</dbReference>
<dbReference type="InterPro" id="IPR050331">
    <property type="entry name" value="Zinc_finger"/>
</dbReference>
<evidence type="ECO:0000259" key="13">
    <source>
        <dbReference type="PROSITE" id="PS51915"/>
    </source>
</evidence>
<dbReference type="InterPro" id="IPR036236">
    <property type="entry name" value="Znf_C2H2_sf"/>
</dbReference>
<reference evidence="15" key="1">
    <citation type="submission" date="2014-03" db="EMBL/GenBank/DDBJ databases">
        <authorList>
            <person name="Aksoy S."/>
            <person name="Warren W."/>
            <person name="Wilson R.K."/>
        </authorList>
    </citation>
    <scope>NUCLEOTIDE SEQUENCE [LARGE SCALE GENOMIC DNA]</scope>
    <source>
        <strain evidence="15">IAEA</strain>
    </source>
</reference>
<dbReference type="GO" id="GO:0005634">
    <property type="term" value="C:nucleus"/>
    <property type="evidence" value="ECO:0007669"/>
    <property type="project" value="UniProtKB-SubCell"/>
</dbReference>
<dbReference type="Gene3D" id="3.40.1800.20">
    <property type="match status" value="1"/>
</dbReference>
<dbReference type="GO" id="GO:0008270">
    <property type="term" value="F:zinc ion binding"/>
    <property type="evidence" value="ECO:0007669"/>
    <property type="project" value="UniProtKB-UniRule"/>
</dbReference>
<dbReference type="PANTHER" id="PTHR16515">
    <property type="entry name" value="PR DOMAIN ZINC FINGER PROTEIN"/>
    <property type="match status" value="1"/>
</dbReference>
<evidence type="ECO:0000256" key="10">
    <source>
        <dbReference type="PROSITE-ProRule" id="PRU00042"/>
    </source>
</evidence>
<keyword evidence="2 11" id="KW-0479">Metal-binding</keyword>
<dbReference type="AlphaFoldDB" id="A0A1B0AJ71"/>
<keyword evidence="8" id="KW-0804">Transcription</keyword>
<evidence type="ECO:0000256" key="7">
    <source>
        <dbReference type="ARBA" id="ARBA00023125"/>
    </source>
</evidence>
<feature type="binding site" evidence="11">
    <location>
        <position position="70"/>
    </location>
    <ligand>
        <name>Zn(2+)</name>
        <dbReference type="ChEBI" id="CHEBI:29105"/>
    </ligand>
</feature>
<dbReference type="PROSITE" id="PS50157">
    <property type="entry name" value="ZINC_FINGER_C2H2_2"/>
    <property type="match status" value="4"/>
</dbReference>
<dbReference type="SMART" id="SM00868">
    <property type="entry name" value="zf-AD"/>
    <property type="match status" value="1"/>
</dbReference>
<dbReference type="PROSITE" id="PS51915">
    <property type="entry name" value="ZAD"/>
    <property type="match status" value="1"/>
</dbReference>
<dbReference type="GO" id="GO:0003677">
    <property type="term" value="F:DNA binding"/>
    <property type="evidence" value="ECO:0007669"/>
    <property type="project" value="UniProtKB-KW"/>
</dbReference>
<evidence type="ECO:0000256" key="6">
    <source>
        <dbReference type="ARBA" id="ARBA00023015"/>
    </source>
</evidence>
<keyword evidence="4 10" id="KW-0863">Zinc-finger</keyword>
<proteinExistence type="predicted"/>
<keyword evidence="15" id="KW-1185">Reference proteome</keyword>
<dbReference type="VEuPathDB" id="VectorBase:GPAI047546"/>
<keyword evidence="5 11" id="KW-0862">Zinc</keyword>
<evidence type="ECO:0000256" key="9">
    <source>
        <dbReference type="ARBA" id="ARBA00023242"/>
    </source>
</evidence>
<evidence type="ECO:0000256" key="5">
    <source>
        <dbReference type="ARBA" id="ARBA00022833"/>
    </source>
</evidence>
<feature type="binding site" evidence="11">
    <location>
        <position position="67"/>
    </location>
    <ligand>
        <name>Zn(2+)</name>
        <dbReference type="ChEBI" id="CHEBI:29105"/>
    </ligand>
</feature>
<dbReference type="PROSITE" id="PS00028">
    <property type="entry name" value="ZINC_FINGER_C2H2_1"/>
    <property type="match status" value="4"/>
</dbReference>
<evidence type="ECO:0000256" key="3">
    <source>
        <dbReference type="ARBA" id="ARBA00022737"/>
    </source>
</evidence>
<dbReference type="Pfam" id="PF07776">
    <property type="entry name" value="zf-AD"/>
    <property type="match status" value="1"/>
</dbReference>
<keyword evidence="9" id="KW-0539">Nucleus</keyword>
<evidence type="ECO:0008006" key="16">
    <source>
        <dbReference type="Google" id="ProtNLM"/>
    </source>
</evidence>
<comment type="subcellular location">
    <subcellularLocation>
        <location evidence="1">Nucleus</location>
    </subcellularLocation>
</comment>
<dbReference type="Gene3D" id="3.30.160.60">
    <property type="entry name" value="Classic Zinc Finger"/>
    <property type="match status" value="4"/>
</dbReference>
<reference evidence="14" key="2">
    <citation type="submission" date="2020-05" db="UniProtKB">
        <authorList>
            <consortium name="EnsemblMetazoa"/>
        </authorList>
    </citation>
    <scope>IDENTIFICATION</scope>
    <source>
        <strain evidence="14">IAEA</strain>
    </source>
</reference>
<dbReference type="PANTHER" id="PTHR16515:SF49">
    <property type="entry name" value="GASTRULA ZINC FINGER PROTEIN XLCGF49.1-LIKE-RELATED"/>
    <property type="match status" value="1"/>
</dbReference>
<dbReference type="Proteomes" id="UP000092445">
    <property type="component" value="Unassembled WGS sequence"/>
</dbReference>
<dbReference type="SUPFAM" id="SSF57667">
    <property type="entry name" value="beta-beta-alpha zinc fingers"/>
    <property type="match status" value="2"/>
</dbReference>
<feature type="domain" description="C2H2-type" evidence="12">
    <location>
        <begin position="241"/>
        <end position="268"/>
    </location>
</feature>
<evidence type="ECO:0000313" key="14">
    <source>
        <dbReference type="EnsemblMetazoa" id="GPAI047546-PA"/>
    </source>
</evidence>
<feature type="binding site" evidence="11">
    <location>
        <position position="12"/>
    </location>
    <ligand>
        <name>Zn(2+)</name>
        <dbReference type="ChEBI" id="CHEBI:29105"/>
    </ligand>
</feature>
<dbReference type="FunFam" id="3.30.160.60:FF:000325">
    <property type="entry name" value="ZFP90 zinc finger protein"/>
    <property type="match status" value="1"/>
</dbReference>
<dbReference type="SMART" id="SM00355">
    <property type="entry name" value="ZnF_C2H2"/>
    <property type="match status" value="4"/>
</dbReference>